<name>A0AAN1EIX2_RHIET</name>
<accession>A0AAN1EIX2</accession>
<dbReference type="Proteomes" id="UP000194159">
    <property type="component" value="Chromosome"/>
</dbReference>
<evidence type="ECO:0000313" key="3">
    <source>
        <dbReference type="Proteomes" id="UP000194159"/>
    </source>
</evidence>
<organism evidence="2 3">
    <name type="scientific">Rhizobium etli</name>
    <dbReference type="NCBI Taxonomy" id="29449"/>
    <lineage>
        <taxon>Bacteria</taxon>
        <taxon>Pseudomonadati</taxon>
        <taxon>Pseudomonadota</taxon>
        <taxon>Alphaproteobacteria</taxon>
        <taxon>Hyphomicrobiales</taxon>
        <taxon>Rhizobiaceae</taxon>
        <taxon>Rhizobium/Agrobacterium group</taxon>
        <taxon>Rhizobium</taxon>
    </lineage>
</organism>
<evidence type="ECO:0000313" key="2">
    <source>
        <dbReference type="EMBL" id="ARQ09132.1"/>
    </source>
</evidence>
<dbReference type="EMBL" id="CP020906">
    <property type="protein sequence ID" value="ARQ09132.1"/>
    <property type="molecule type" value="Genomic_DNA"/>
</dbReference>
<proteinExistence type="predicted"/>
<feature type="compositionally biased region" description="Low complexity" evidence="1">
    <location>
        <begin position="44"/>
        <end position="55"/>
    </location>
</feature>
<reference evidence="2 3" key="1">
    <citation type="submission" date="2017-04" db="EMBL/GenBank/DDBJ databases">
        <title>Complete genome sequences of Rhizobium genomic linages associated to common bean (phaseolus vulgaris).</title>
        <authorList>
            <person name="Santamaria R.I."/>
            <person name="Bustos P."/>
            <person name="Perez-Carrascal O."/>
            <person name="Martinez-Flores I."/>
            <person name="Juarez S."/>
            <person name="Lozano L."/>
            <person name="Miranda F."/>
            <person name="Vinuesa P."/>
            <person name="Martinez-Romero E."/>
            <person name="Cevallos M.A."/>
            <person name="Romero D."/>
            <person name="Davila G."/>
            <person name="Gonzalez V."/>
        </authorList>
    </citation>
    <scope>NUCLEOTIDE SEQUENCE [LARGE SCALE GENOMIC DNA]</scope>
    <source>
        <strain evidence="2 3">NXC12</strain>
    </source>
</reference>
<evidence type="ECO:0000256" key="1">
    <source>
        <dbReference type="SAM" id="MobiDB-lite"/>
    </source>
</evidence>
<sequence length="81" mass="8706">MDPRVKPWDDGGSGARDGGGEIVPGPKAAPGAMSEPRVRRHKVSQPQPSPTQKQTCRTQPSGVSLARREKRLPPLIRSVAE</sequence>
<feature type="region of interest" description="Disordered" evidence="1">
    <location>
        <begin position="1"/>
        <end position="81"/>
    </location>
</feature>
<dbReference type="AlphaFoldDB" id="A0AAN1EIX2"/>
<feature type="compositionally biased region" description="Gly residues" evidence="1">
    <location>
        <begin position="11"/>
        <end position="22"/>
    </location>
</feature>
<gene>
    <name evidence="2" type="ORF">NXC12_CH01053</name>
</gene>
<protein>
    <submittedName>
        <fullName evidence="2">Uncharacterized protein</fullName>
    </submittedName>
</protein>